<dbReference type="InterPro" id="IPR007278">
    <property type="entry name" value="DUF397"/>
</dbReference>
<dbReference type="OrthoDB" id="3482190at2"/>
<dbReference type="Proteomes" id="UP000190637">
    <property type="component" value="Unassembled WGS sequence"/>
</dbReference>
<name>A0A1T4QAI1_9ACTN</name>
<keyword evidence="3" id="KW-1185">Reference proteome</keyword>
<reference evidence="2 3" key="1">
    <citation type="submission" date="2017-02" db="EMBL/GenBank/DDBJ databases">
        <authorList>
            <person name="Peterson S.W."/>
        </authorList>
    </citation>
    <scope>NUCLEOTIDE SEQUENCE [LARGE SCALE GENOMIC DNA]</scope>
    <source>
        <strain evidence="2 3">DSM 45154</strain>
    </source>
</reference>
<dbReference type="EMBL" id="FUWS01000005">
    <property type="protein sequence ID" value="SKA00705.1"/>
    <property type="molecule type" value="Genomic_DNA"/>
</dbReference>
<proteinExistence type="predicted"/>
<organism evidence="2 3">
    <name type="scientific">Marinactinospora thermotolerans DSM 45154</name>
    <dbReference type="NCBI Taxonomy" id="1122192"/>
    <lineage>
        <taxon>Bacteria</taxon>
        <taxon>Bacillati</taxon>
        <taxon>Actinomycetota</taxon>
        <taxon>Actinomycetes</taxon>
        <taxon>Streptosporangiales</taxon>
        <taxon>Nocardiopsidaceae</taxon>
        <taxon>Marinactinospora</taxon>
    </lineage>
</organism>
<evidence type="ECO:0000259" key="1">
    <source>
        <dbReference type="Pfam" id="PF04149"/>
    </source>
</evidence>
<accession>A0A1T4QAI1</accession>
<protein>
    <recommendedName>
        <fullName evidence="1">DUF397 domain-containing protein</fullName>
    </recommendedName>
</protein>
<dbReference type="AlphaFoldDB" id="A0A1T4QAI1"/>
<evidence type="ECO:0000313" key="3">
    <source>
        <dbReference type="Proteomes" id="UP000190637"/>
    </source>
</evidence>
<dbReference type="Pfam" id="PF04149">
    <property type="entry name" value="DUF397"/>
    <property type="match status" value="1"/>
</dbReference>
<sequence length="84" mass="8929">MADVDVVVVQPFAYSNAKGQCVECASAAWSKASYSLPDNNNRVECAHLSTAVALRDSKNPDHGHLTLPPAEWTAFLAAAKDGDL</sequence>
<feature type="domain" description="DUF397" evidence="1">
    <location>
        <begin position="27"/>
        <end position="80"/>
    </location>
</feature>
<evidence type="ECO:0000313" key="2">
    <source>
        <dbReference type="EMBL" id="SKA00705.1"/>
    </source>
</evidence>
<gene>
    <name evidence="2" type="ORF">SAMN02745673_02126</name>
</gene>